<name>J0KX81_9LACO</name>
<keyword evidence="2" id="KW-1185">Reference proteome</keyword>
<dbReference type="RefSeq" id="WP_003690705.1">
    <property type="nucleotide sequence ID" value="NZ_AKKT01000153.1"/>
</dbReference>
<evidence type="ECO:0000313" key="1">
    <source>
        <dbReference type="EMBL" id="KRN08024.1"/>
    </source>
</evidence>
<dbReference type="Proteomes" id="UP000050898">
    <property type="component" value="Unassembled WGS sequence"/>
</dbReference>
<proteinExistence type="predicted"/>
<accession>J0KX81</accession>
<dbReference type="AlphaFoldDB" id="J0KX81"/>
<comment type="caution">
    <text evidence="1">The sequence shown here is derived from an EMBL/GenBank/DDBJ whole genome shotgun (WGS) entry which is preliminary data.</text>
</comment>
<reference evidence="1 2" key="1">
    <citation type="journal article" date="2015" name="Genome Announc.">
        <title>Expanding the biotechnology potential of lactobacilli through comparative genomics of 213 strains and associated genera.</title>
        <authorList>
            <person name="Sun Z."/>
            <person name="Harris H.M."/>
            <person name="McCann A."/>
            <person name="Guo C."/>
            <person name="Argimon S."/>
            <person name="Zhang W."/>
            <person name="Yang X."/>
            <person name="Jeffery I.B."/>
            <person name="Cooney J.C."/>
            <person name="Kagawa T.F."/>
            <person name="Liu W."/>
            <person name="Song Y."/>
            <person name="Salvetti E."/>
            <person name="Wrobel A."/>
            <person name="Rasinkangas P."/>
            <person name="Parkhill J."/>
            <person name="Rea M.C."/>
            <person name="O'Sullivan O."/>
            <person name="Ritari J."/>
            <person name="Douillard F.P."/>
            <person name="Paul Ross R."/>
            <person name="Yang R."/>
            <person name="Briner A.E."/>
            <person name="Felis G.E."/>
            <person name="de Vos W.M."/>
            <person name="Barrangou R."/>
            <person name="Klaenhammer T.R."/>
            <person name="Caufield P.W."/>
            <person name="Cui Y."/>
            <person name="Zhang H."/>
            <person name="O'Toole P.W."/>
        </authorList>
    </citation>
    <scope>NUCLEOTIDE SEQUENCE [LARGE SCALE GENOMIC DNA]</scope>
    <source>
        <strain evidence="1 2">DSM 20444</strain>
    </source>
</reference>
<evidence type="ECO:0000313" key="2">
    <source>
        <dbReference type="Proteomes" id="UP000050898"/>
    </source>
</evidence>
<sequence>MNEKEFLVFVNQESTTNVTEATSKFILNKIFKYFCKIVNDYYASYEGAEHTLTAYRSNQSVSLSLKGIVLTYCYHNSAKIITLTFNGIQQNKFYYLEGNFIDSKNNKKKLGITNVERNLNLFEKATF</sequence>
<dbReference type="GeneID" id="98316242"/>
<dbReference type="PATRIC" id="fig|1046596.6.peg.2534"/>
<dbReference type="EMBL" id="AYYH01000086">
    <property type="protein sequence ID" value="KRN08024.1"/>
    <property type="molecule type" value="Genomic_DNA"/>
</dbReference>
<dbReference type="OrthoDB" id="9868456at2"/>
<protein>
    <submittedName>
        <fullName evidence="1">Uncharacterized protein</fullName>
    </submittedName>
</protein>
<gene>
    <name evidence="1" type="ORF">FD00_GL002408</name>
</gene>
<organism evidence="1 2">
    <name type="scientific">Liquorilactobacillus mali KCTC 3596 = DSM 20444</name>
    <dbReference type="NCBI Taxonomy" id="1046596"/>
    <lineage>
        <taxon>Bacteria</taxon>
        <taxon>Bacillati</taxon>
        <taxon>Bacillota</taxon>
        <taxon>Bacilli</taxon>
        <taxon>Lactobacillales</taxon>
        <taxon>Lactobacillaceae</taxon>
        <taxon>Liquorilactobacillus</taxon>
    </lineage>
</organism>